<accession>A0A292ZHS5</accession>
<keyword evidence="1" id="KW-1133">Transmembrane helix</keyword>
<dbReference type="InterPro" id="IPR036596">
    <property type="entry name" value="Cyt-C_aa3_sf"/>
</dbReference>
<reference evidence="3" key="5">
    <citation type="submission" date="2017-10" db="EMBL/GenBank/DDBJ databases">
        <authorList>
            <person name="Banno H."/>
            <person name="Chua N.-H."/>
        </authorList>
    </citation>
    <scope>NUCLEOTIDE SEQUENCE</scope>
    <source>
        <strain evidence="3">OMI</strain>
    </source>
</reference>
<dbReference type="Gene3D" id="1.20.5.160">
    <property type="entry name" value="Bacterial aa3 type cytochrome c oxidase subunit IV"/>
    <property type="match status" value="1"/>
</dbReference>
<feature type="transmembrane region" description="Helical" evidence="1">
    <location>
        <begin position="20"/>
        <end position="40"/>
    </location>
</feature>
<name>A0A292ZHS5_SPHSA</name>
<evidence type="ECO:0000313" key="5">
    <source>
        <dbReference type="EMBL" id="QOT71825.1"/>
    </source>
</evidence>
<dbReference type="AlphaFoldDB" id="A0A292ZHS5"/>
<dbReference type="Proteomes" id="UP000221538">
    <property type="component" value="Unassembled WGS sequence"/>
</dbReference>
<evidence type="ECO:0000313" key="4">
    <source>
        <dbReference type="EMBL" id="GFZ84224.1"/>
    </source>
</evidence>
<keyword evidence="1" id="KW-0472">Membrane</keyword>
<reference evidence="5" key="8">
    <citation type="journal article" date="2021" name="Microbiol. Resour. Announc.">
        <title>Complete Genome Sequence of Sphingobium barthaii KK22, a High-Molecular-Weight Polycyclic Aromatic Hydrocarbon-Degrading Soil Bacterium.</title>
        <authorList>
            <person name="Mori J.F."/>
            <person name="Kanaly R.A."/>
        </authorList>
    </citation>
    <scope>NUCLEOTIDE SEQUENCE</scope>
    <source>
        <strain evidence="5">KK22</strain>
    </source>
</reference>
<evidence type="ECO:0000313" key="6">
    <source>
        <dbReference type="Proteomes" id="UP000221538"/>
    </source>
</evidence>
<reference evidence="8" key="6">
    <citation type="journal article" date="2019" name="Int. J. Syst. Evol. Microbiol.">
        <title>The Global Catalogue of Microorganisms (GCM) 10K type strain sequencing project: providing services to taxonomists for standard genome sequencing and annotation.</title>
        <authorList>
            <consortium name="The Broad Institute Genomics Platform"/>
            <consortium name="The Broad Institute Genome Sequencing Center for Infectious Disease"/>
            <person name="Wu L."/>
            <person name="Ma J."/>
        </authorList>
    </citation>
    <scope>NUCLEOTIDE SEQUENCE [LARGE SCALE GENOMIC DNA]</scope>
    <source>
        <strain evidence="8">CCM 7327</strain>
    </source>
</reference>
<evidence type="ECO:0000256" key="1">
    <source>
        <dbReference type="SAM" id="Phobius"/>
    </source>
</evidence>
<dbReference type="SUPFAM" id="SSF81469">
    <property type="entry name" value="Bacterial aa3 type cytochrome c oxidase subunit IV"/>
    <property type="match status" value="1"/>
</dbReference>
<dbReference type="Proteomes" id="UP000628109">
    <property type="component" value="Unassembled WGS sequence"/>
</dbReference>
<organism evidence="3 6">
    <name type="scientific">Sphingobium fuliginis (strain ATCC 27551)</name>
    <dbReference type="NCBI Taxonomy" id="336203"/>
    <lineage>
        <taxon>Bacteria</taxon>
        <taxon>Pseudomonadati</taxon>
        <taxon>Pseudomonadota</taxon>
        <taxon>Alphaproteobacteria</taxon>
        <taxon>Sphingomonadales</taxon>
        <taxon>Sphingomonadaceae</taxon>
        <taxon>Sphingobium</taxon>
    </lineage>
</organism>
<proteinExistence type="predicted"/>
<gene>
    <name evidence="4" type="ORF">GCM10019071_11200</name>
    <name evidence="5" type="ORF">H5V43_01185</name>
    <name evidence="3" type="ORF">SFOMI_3043</name>
</gene>
<protein>
    <submittedName>
        <fullName evidence="5">Aa3-type cytochrome c oxidase subunit IV</fullName>
    </submittedName>
</protein>
<feature type="domain" description="Cytochrome c oxidase subunit IV bacterial aa3 type" evidence="2">
    <location>
        <begin position="12"/>
        <end position="37"/>
    </location>
</feature>
<dbReference type="EMBL" id="BMDU01000002">
    <property type="protein sequence ID" value="GFZ84224.1"/>
    <property type="molecule type" value="Genomic_DNA"/>
</dbReference>
<keyword evidence="8" id="KW-1185">Reference proteome</keyword>
<dbReference type="Proteomes" id="UP000593663">
    <property type="component" value="Chromosome 1"/>
</dbReference>
<dbReference type="EMBL" id="BEWI01000032">
    <property type="protein sequence ID" value="GAY22486.1"/>
    <property type="molecule type" value="Genomic_DNA"/>
</dbReference>
<reference evidence="4" key="3">
    <citation type="journal article" date="2014" name="Int. J. Syst. Evol. Microbiol.">
        <title>Complete genome of a new Firmicutes species belonging to the dominant human colonic microbiota ('Ruminococcus bicirculans') reveals two chromosomes and a selective capacity to utilize plant glucans.</title>
        <authorList>
            <consortium name="NISC Comparative Sequencing Program"/>
            <person name="Wegmann U."/>
            <person name="Louis P."/>
            <person name="Goesmann A."/>
            <person name="Henrissat B."/>
            <person name="Duncan S.H."/>
            <person name="Flint H.J."/>
        </authorList>
    </citation>
    <scope>NUCLEOTIDE SEQUENCE</scope>
    <source>
        <strain evidence="4">CCM 7327</strain>
    </source>
</reference>
<reference evidence="4" key="9">
    <citation type="submission" date="2024-05" db="EMBL/GenBank/DDBJ databases">
        <authorList>
            <person name="Sun Q."/>
            <person name="Sedlacek I."/>
        </authorList>
    </citation>
    <scope>NUCLEOTIDE SEQUENCE</scope>
    <source>
        <strain evidence="4">CCM 7327</strain>
    </source>
</reference>
<dbReference type="RefSeq" id="WP_025549705.1">
    <property type="nucleotide sequence ID" value="NZ_CP060035.1"/>
</dbReference>
<dbReference type="EMBL" id="CP060035">
    <property type="protein sequence ID" value="QOT71825.1"/>
    <property type="molecule type" value="Genomic_DNA"/>
</dbReference>
<evidence type="ECO:0000313" key="7">
    <source>
        <dbReference type="Proteomes" id="UP000593663"/>
    </source>
</evidence>
<dbReference type="KEGG" id="sbar:H5V43_01185"/>
<reference evidence="7" key="7">
    <citation type="submission" date="2020-08" db="EMBL/GenBank/DDBJ databases">
        <title>Complete genome sequence of Sphingobium barthaii strain KK22, a high-molecular-weight polycyclic aromatic hydrocarbon-degrading soil bacterium.</title>
        <authorList>
            <person name="Mori J.F."/>
            <person name="Kanaly R.A."/>
        </authorList>
    </citation>
    <scope>NUCLEOTIDE SEQUENCE [LARGE SCALE GENOMIC DNA]</scope>
    <source>
        <strain evidence="7">KK22</strain>
    </source>
</reference>
<evidence type="ECO:0000259" key="2">
    <source>
        <dbReference type="Pfam" id="PF07835"/>
    </source>
</evidence>
<reference evidence="3 6" key="1">
    <citation type="journal article" date="2013" name="Biodegradation">
        <title>Occurrence of 4-tert-butylphenol (4-t-BP) biodegradation in an aquatic sample caused by the presence of Spirodela polyrrhiza and isolation of a 4-t-BP-utilizing bacterium.</title>
        <authorList>
            <person name="Ogata Y."/>
            <person name="Toyama T."/>
            <person name="Yu N."/>
            <person name="Wang X."/>
            <person name="Sei K."/>
            <person name="Ike M."/>
        </authorList>
    </citation>
    <scope>NUCLEOTIDE SEQUENCE [LARGE SCALE GENOMIC DNA]</scope>
    <source>
        <strain evidence="3 6">OMI</strain>
    </source>
</reference>
<reference evidence="3 6" key="2">
    <citation type="journal article" date="2013" name="Environ. Sci. Technol.">
        <title>The 4-tert-butylphenol-utilizing bacterium Sphingobium fuliginis OMI can degrade bisphenols via phenolic ring hydroxylation and meta-cleavage pathway.</title>
        <authorList>
            <person name="Ogata Y."/>
            <person name="Goda S."/>
            <person name="Toyama T."/>
            <person name="Sei K."/>
            <person name="Ike M."/>
        </authorList>
    </citation>
    <scope>NUCLEOTIDE SEQUENCE [LARGE SCALE GENOMIC DNA]</scope>
    <source>
        <strain evidence="3 6">OMI</strain>
    </source>
</reference>
<reference evidence="3" key="4">
    <citation type="submission" date="2017-10" db="EMBL/GenBank/DDBJ databases">
        <title>Bioaugmenting a lab-scale membrane bioreactor with Sphingobium fuliginis OMI to degrade 4-tert-butylphenol.</title>
        <authorList>
            <person name="Takada K."/>
            <person name="Shiba T."/>
            <person name="Soda S."/>
            <person name="Inoue D."/>
            <person name="Miyake M."/>
            <person name="Eguchi M."/>
            <person name="Ike M."/>
        </authorList>
    </citation>
    <scope>NUCLEOTIDE SEQUENCE</scope>
    <source>
        <strain evidence="3">OMI</strain>
    </source>
</reference>
<evidence type="ECO:0000313" key="8">
    <source>
        <dbReference type="Proteomes" id="UP000628109"/>
    </source>
</evidence>
<evidence type="ECO:0000313" key="3">
    <source>
        <dbReference type="EMBL" id="GAY22486.1"/>
    </source>
</evidence>
<keyword evidence="1" id="KW-0812">Transmembrane</keyword>
<dbReference type="InterPro" id="IPR012422">
    <property type="entry name" value="Cyt_c_oxidase_su4_bac-aa3"/>
</dbReference>
<dbReference type="Pfam" id="PF07835">
    <property type="entry name" value="COX4_pro_2"/>
    <property type="match status" value="1"/>
</dbReference>
<sequence length="41" mass="4185">MASDGNMNSATQTYEGFVALIKWGTIASAVVAALVVLLIAS</sequence>